<dbReference type="NCBIfam" id="NF006088">
    <property type="entry name" value="PRK08238.1"/>
    <property type="match status" value="1"/>
</dbReference>
<keyword evidence="4 6" id="KW-1133">Transmembrane helix</keyword>
<evidence type="ECO:0000256" key="2">
    <source>
        <dbReference type="ARBA" id="ARBA00022475"/>
    </source>
</evidence>
<keyword evidence="3 6" id="KW-0812">Transmembrane</keyword>
<feature type="transmembrane region" description="Helical" evidence="6">
    <location>
        <begin position="335"/>
        <end position="358"/>
    </location>
</feature>
<dbReference type="Proteomes" id="UP000199236">
    <property type="component" value="Unassembled WGS sequence"/>
</dbReference>
<dbReference type="AlphaFoldDB" id="A0A1I4ZXH2"/>
<evidence type="ECO:0000313" key="8">
    <source>
        <dbReference type="Proteomes" id="UP000199236"/>
    </source>
</evidence>
<dbReference type="SUPFAM" id="SSF56784">
    <property type="entry name" value="HAD-like"/>
    <property type="match status" value="1"/>
</dbReference>
<feature type="transmembrane region" description="Helical" evidence="6">
    <location>
        <begin position="297"/>
        <end position="315"/>
    </location>
</feature>
<evidence type="ECO:0000256" key="6">
    <source>
        <dbReference type="SAM" id="Phobius"/>
    </source>
</evidence>
<keyword evidence="7" id="KW-0808">Transferase</keyword>
<feature type="transmembrane region" description="Helical" evidence="6">
    <location>
        <begin position="225"/>
        <end position="246"/>
    </location>
</feature>
<protein>
    <submittedName>
        <fullName evidence="7">4-hydroxybenzoate polyprenyltransferase</fullName>
    </submittedName>
</protein>
<sequence length="485" mass="53328">MKDKMPSEQTKLALPLVLDLDGTVVRSDMLLEAMLVFLKKRPWDIFLIIWWMLKGRALLKHKLANETDIDIQSLPLNQALLSYVAEQGERGRPIYVATAANVSVAKQVAARLPNIREVIASDDQTNLKGPQKARVLQERFPQGFAYAGDAMADLSVWKGAKAAVVVEAPRQVVSAAQKHTTIEKILPRHSLWKPFIKAIRPHQWAKNGLVFVPLFLAGKLGDAQAIMAAFVAFWGINLVASATYLVNDLLDLSDDRRHWSKNKRPLASGDLPIRIGILSVPVILLLGLALSLLAGKSALLIVITYIAATLAYSFGLKRYPIIDGFTLASLFTLRLGLGIAAAGTIASPWLLVFSMFLFGSLSFAKRHTEVSGVLLRGGDEVRGRGYQTLDLPLILANGVATGICAVLILVLYIIDDAFTQTFYGDITWLWGFPIFLFLFISRIWLMCQRGLMKDDPVAFAIRDRMSLALGGGMVTCFAAAWIGIT</sequence>
<dbReference type="STRING" id="655353.SAMN04488056_101262"/>
<dbReference type="InterPro" id="IPR044878">
    <property type="entry name" value="UbiA_sf"/>
</dbReference>
<keyword evidence="2" id="KW-1003">Cell membrane</keyword>
<feature type="transmembrane region" description="Helical" evidence="6">
    <location>
        <begin position="426"/>
        <end position="445"/>
    </location>
</feature>
<accession>A0A1I4ZXH2</accession>
<gene>
    <name evidence="7" type="ORF">SAMN04488056_101262</name>
</gene>
<keyword evidence="5 6" id="KW-0472">Membrane</keyword>
<comment type="subcellular location">
    <subcellularLocation>
        <location evidence="1">Membrane</location>
        <topology evidence="1">Multi-pass membrane protein</topology>
    </subcellularLocation>
</comment>
<dbReference type="InterPro" id="IPR023214">
    <property type="entry name" value="HAD_sf"/>
</dbReference>
<feature type="transmembrane region" description="Helical" evidence="6">
    <location>
        <begin position="466"/>
        <end position="484"/>
    </location>
</feature>
<dbReference type="CDD" id="cd13963">
    <property type="entry name" value="PT_UbiA_2"/>
    <property type="match status" value="1"/>
</dbReference>
<name>A0A1I4ZXH2_9HYPH</name>
<evidence type="ECO:0000256" key="3">
    <source>
        <dbReference type="ARBA" id="ARBA00022692"/>
    </source>
</evidence>
<feature type="transmembrane region" description="Helical" evidence="6">
    <location>
        <begin position="271"/>
        <end position="290"/>
    </location>
</feature>
<dbReference type="EMBL" id="FOVR01000001">
    <property type="protein sequence ID" value="SFN54912.1"/>
    <property type="molecule type" value="Genomic_DNA"/>
</dbReference>
<dbReference type="GO" id="GO:0016020">
    <property type="term" value="C:membrane"/>
    <property type="evidence" value="ECO:0007669"/>
    <property type="project" value="UniProtKB-SubCell"/>
</dbReference>
<dbReference type="PANTHER" id="PTHR42723:SF1">
    <property type="entry name" value="CHLOROPHYLL SYNTHASE, CHLOROPLASTIC"/>
    <property type="match status" value="1"/>
</dbReference>
<dbReference type="PANTHER" id="PTHR42723">
    <property type="entry name" value="CHLOROPHYLL SYNTHASE"/>
    <property type="match status" value="1"/>
</dbReference>
<dbReference type="Gene3D" id="1.10.357.140">
    <property type="entry name" value="UbiA prenyltransferase"/>
    <property type="match status" value="1"/>
</dbReference>
<evidence type="ECO:0000256" key="5">
    <source>
        <dbReference type="ARBA" id="ARBA00023136"/>
    </source>
</evidence>
<dbReference type="InterPro" id="IPR036412">
    <property type="entry name" value="HAD-like_sf"/>
</dbReference>
<reference evidence="7 8" key="1">
    <citation type="submission" date="2016-10" db="EMBL/GenBank/DDBJ databases">
        <authorList>
            <person name="de Groot N.N."/>
        </authorList>
    </citation>
    <scope>NUCLEOTIDE SEQUENCE [LARGE SCALE GENOMIC DNA]</scope>
    <source>
        <strain evidence="7 8">CGMCC 1.9157</strain>
    </source>
</reference>
<dbReference type="GO" id="GO:0016765">
    <property type="term" value="F:transferase activity, transferring alkyl or aryl (other than methyl) groups"/>
    <property type="evidence" value="ECO:0007669"/>
    <property type="project" value="InterPro"/>
</dbReference>
<proteinExistence type="predicted"/>
<dbReference type="Pfam" id="PF01040">
    <property type="entry name" value="UbiA"/>
    <property type="match status" value="1"/>
</dbReference>
<dbReference type="Gene3D" id="3.40.50.1000">
    <property type="entry name" value="HAD superfamily/HAD-like"/>
    <property type="match status" value="1"/>
</dbReference>
<evidence type="ECO:0000313" key="7">
    <source>
        <dbReference type="EMBL" id="SFN54912.1"/>
    </source>
</evidence>
<dbReference type="RefSeq" id="WP_090068056.1">
    <property type="nucleotide sequence ID" value="NZ_FOVR01000001.1"/>
</dbReference>
<keyword evidence="8" id="KW-1185">Reference proteome</keyword>
<feature type="transmembrane region" description="Helical" evidence="6">
    <location>
        <begin position="391"/>
        <end position="414"/>
    </location>
</feature>
<organism evidence="7 8">
    <name type="scientific">Cohaesibacter marisflavi</name>
    <dbReference type="NCBI Taxonomy" id="655353"/>
    <lineage>
        <taxon>Bacteria</taxon>
        <taxon>Pseudomonadati</taxon>
        <taxon>Pseudomonadota</taxon>
        <taxon>Alphaproteobacteria</taxon>
        <taxon>Hyphomicrobiales</taxon>
        <taxon>Cohaesibacteraceae</taxon>
    </lineage>
</organism>
<dbReference type="InterPro" id="IPR050475">
    <property type="entry name" value="Prenyltransferase_related"/>
</dbReference>
<evidence type="ECO:0000256" key="4">
    <source>
        <dbReference type="ARBA" id="ARBA00022989"/>
    </source>
</evidence>
<dbReference type="InterPro" id="IPR000537">
    <property type="entry name" value="UbiA_prenyltransferase"/>
</dbReference>
<dbReference type="OrthoDB" id="9803632at2"/>
<evidence type="ECO:0000256" key="1">
    <source>
        <dbReference type="ARBA" id="ARBA00004141"/>
    </source>
</evidence>